<dbReference type="CDD" id="cd02037">
    <property type="entry name" value="Mrp_NBP35"/>
    <property type="match status" value="1"/>
</dbReference>
<keyword evidence="1 6" id="KW-0479">Metal-binding</keyword>
<reference evidence="7 8" key="1">
    <citation type="submission" date="2020-08" db="EMBL/GenBank/DDBJ databases">
        <title>Genomic Encyclopedia of Type Strains, Phase IV (KMG-IV): sequencing the most valuable type-strain genomes for metagenomic binning, comparative biology and taxonomic classification.</title>
        <authorList>
            <person name="Goeker M."/>
        </authorList>
    </citation>
    <scope>NUCLEOTIDE SEQUENCE [LARGE SCALE GENOMIC DNA]</scope>
    <source>
        <strain evidence="7 8">DSM 103526</strain>
    </source>
</reference>
<keyword evidence="5 6" id="KW-0411">Iron-sulfur</keyword>
<dbReference type="GO" id="GO:0016887">
    <property type="term" value="F:ATP hydrolysis activity"/>
    <property type="evidence" value="ECO:0007669"/>
    <property type="project" value="UniProtKB-UniRule"/>
</dbReference>
<evidence type="ECO:0000256" key="6">
    <source>
        <dbReference type="HAMAP-Rule" id="MF_02040"/>
    </source>
</evidence>
<keyword evidence="2 6" id="KW-0547">Nucleotide-binding</keyword>
<feature type="binding site" evidence="6">
    <location>
        <begin position="21"/>
        <end position="28"/>
    </location>
    <ligand>
        <name>ATP</name>
        <dbReference type="ChEBI" id="CHEBI:30616"/>
    </ligand>
</feature>
<evidence type="ECO:0000256" key="4">
    <source>
        <dbReference type="ARBA" id="ARBA00023004"/>
    </source>
</evidence>
<evidence type="ECO:0000313" key="7">
    <source>
        <dbReference type="EMBL" id="MBB6217844.1"/>
    </source>
</evidence>
<dbReference type="RefSeq" id="WP_184312354.1">
    <property type="nucleotide sequence ID" value="NZ_JACHEN010000029.1"/>
</dbReference>
<keyword evidence="3 6" id="KW-0067">ATP-binding</keyword>
<keyword evidence="8" id="KW-1185">Reference proteome</keyword>
<evidence type="ECO:0000256" key="3">
    <source>
        <dbReference type="ARBA" id="ARBA00022840"/>
    </source>
</evidence>
<dbReference type="EMBL" id="JACHEN010000029">
    <property type="protein sequence ID" value="MBB6217844.1"/>
    <property type="molecule type" value="Genomic_DNA"/>
</dbReference>
<dbReference type="InterPro" id="IPR019591">
    <property type="entry name" value="Mrp/NBP35_ATP-bd"/>
</dbReference>
<evidence type="ECO:0000313" key="8">
    <source>
        <dbReference type="Proteomes" id="UP000579281"/>
    </source>
</evidence>
<dbReference type="GO" id="GO:0051539">
    <property type="term" value="F:4 iron, 4 sulfur cluster binding"/>
    <property type="evidence" value="ECO:0007669"/>
    <property type="project" value="TreeGrafter"/>
</dbReference>
<dbReference type="PANTHER" id="PTHR42961">
    <property type="entry name" value="IRON-SULFUR PROTEIN NUBPL"/>
    <property type="match status" value="1"/>
</dbReference>
<gene>
    <name evidence="7" type="ORF">HNQ80_003980</name>
</gene>
<accession>A0A841KW29</accession>
<keyword evidence="4 6" id="KW-0408">Iron</keyword>
<name>A0A841KW29_9FIRM</name>
<comment type="subunit">
    <text evidence="6">Homodimer.</text>
</comment>
<evidence type="ECO:0000256" key="1">
    <source>
        <dbReference type="ARBA" id="ARBA00022723"/>
    </source>
</evidence>
<dbReference type="AlphaFoldDB" id="A0A841KW29"/>
<evidence type="ECO:0000256" key="5">
    <source>
        <dbReference type="ARBA" id="ARBA00023014"/>
    </source>
</evidence>
<dbReference type="PANTHER" id="PTHR42961:SF2">
    <property type="entry name" value="IRON-SULFUR PROTEIN NUBPL"/>
    <property type="match status" value="1"/>
</dbReference>
<dbReference type="InterPro" id="IPR027417">
    <property type="entry name" value="P-loop_NTPase"/>
</dbReference>
<dbReference type="InterPro" id="IPR033756">
    <property type="entry name" value="YlxH/NBP35"/>
</dbReference>
<evidence type="ECO:0000256" key="2">
    <source>
        <dbReference type="ARBA" id="ARBA00022741"/>
    </source>
</evidence>
<dbReference type="Proteomes" id="UP000579281">
    <property type="component" value="Unassembled WGS sequence"/>
</dbReference>
<dbReference type="PROSITE" id="PS01215">
    <property type="entry name" value="MRP"/>
    <property type="match status" value="1"/>
</dbReference>
<sequence>MPHENDNKTAKIKKMIAIMSGKGGVGKSTVSALLATHLKRLGYTVGLLDGDIKGPSIPRMFGVSGPLEKDAHGLIPAISPAGIKIMSMNLLLEHEDDPVIWRGPVVSGVLKQFWNDVNWGELDYLLIDFPPGTGDVQLTAMQSFVLDGVIMVTSPQSLVQMIVGKGVNLTNKFSVPIFGLIENMSYVKCPDCGKEIFIFGESKAKTTAEKYDIDLLAQLPIDPELSKLSDNGKIERFESKTFKEIAHLIATKDCQ</sequence>
<comment type="caution">
    <text evidence="7">The sequence shown here is derived from an EMBL/GenBank/DDBJ whole genome shotgun (WGS) entry which is preliminary data.</text>
</comment>
<comment type="function">
    <text evidence="6">Binds and transfers iron-sulfur (Fe-S) clusters to target apoproteins. Can hydrolyze ATP.</text>
</comment>
<dbReference type="GO" id="GO:0016226">
    <property type="term" value="P:iron-sulfur cluster assembly"/>
    <property type="evidence" value="ECO:0007669"/>
    <property type="project" value="InterPro"/>
</dbReference>
<dbReference type="GO" id="GO:0005524">
    <property type="term" value="F:ATP binding"/>
    <property type="evidence" value="ECO:0007669"/>
    <property type="project" value="UniProtKB-UniRule"/>
</dbReference>
<dbReference type="InterPro" id="IPR000808">
    <property type="entry name" value="Mrp-like_CS"/>
</dbReference>
<dbReference type="GO" id="GO:0046872">
    <property type="term" value="F:metal ion binding"/>
    <property type="evidence" value="ECO:0007669"/>
    <property type="project" value="UniProtKB-KW"/>
</dbReference>
<dbReference type="Gene3D" id="3.40.50.300">
    <property type="entry name" value="P-loop containing nucleotide triphosphate hydrolases"/>
    <property type="match status" value="1"/>
</dbReference>
<dbReference type="FunFam" id="3.40.50.300:FF:001119">
    <property type="entry name" value="Iron-sulfur cluster carrier protein"/>
    <property type="match status" value="1"/>
</dbReference>
<dbReference type="SUPFAM" id="SSF52540">
    <property type="entry name" value="P-loop containing nucleoside triphosphate hydrolases"/>
    <property type="match status" value="1"/>
</dbReference>
<dbReference type="GO" id="GO:0140663">
    <property type="term" value="F:ATP-dependent FeS chaperone activity"/>
    <property type="evidence" value="ECO:0007669"/>
    <property type="project" value="InterPro"/>
</dbReference>
<comment type="similarity">
    <text evidence="6">Belongs to the Mrp/NBP35 ATP-binding proteins family.</text>
</comment>
<dbReference type="InterPro" id="IPR044304">
    <property type="entry name" value="NUBPL-like"/>
</dbReference>
<proteinExistence type="inferred from homology"/>
<dbReference type="Pfam" id="PF10609">
    <property type="entry name" value="ParA"/>
    <property type="match status" value="1"/>
</dbReference>
<organism evidence="7 8">
    <name type="scientific">Anaerosolibacter carboniphilus</name>
    <dbReference type="NCBI Taxonomy" id="1417629"/>
    <lineage>
        <taxon>Bacteria</taxon>
        <taxon>Bacillati</taxon>
        <taxon>Bacillota</taxon>
        <taxon>Clostridia</taxon>
        <taxon>Peptostreptococcales</taxon>
        <taxon>Thermotaleaceae</taxon>
        <taxon>Anaerosolibacter</taxon>
    </lineage>
</organism>
<protein>
    <recommendedName>
        <fullName evidence="6">Iron-sulfur cluster carrier protein</fullName>
    </recommendedName>
</protein>
<dbReference type="HAMAP" id="MF_02040">
    <property type="entry name" value="Mrp_NBP35"/>
    <property type="match status" value="1"/>
</dbReference>
<keyword evidence="6" id="KW-0378">Hydrolase</keyword>